<accession>A0A061G5T0</accession>
<protein>
    <submittedName>
        <fullName evidence="1">Uncharacterized protein</fullName>
    </submittedName>
</protein>
<dbReference type="InParanoid" id="A0A061G5T0"/>
<gene>
    <name evidence="1" type="ORF">TCM_016260</name>
</gene>
<dbReference type="HOGENOM" id="CLU_2445229_0_0_1"/>
<keyword evidence="2" id="KW-1185">Reference proteome</keyword>
<proteinExistence type="predicted"/>
<evidence type="ECO:0000313" key="1">
    <source>
        <dbReference type="EMBL" id="EOY24748.1"/>
    </source>
</evidence>
<dbReference type="EMBL" id="CM001881">
    <property type="protein sequence ID" value="EOY24748.1"/>
    <property type="molecule type" value="Genomic_DNA"/>
</dbReference>
<dbReference type="Proteomes" id="UP000026915">
    <property type="component" value="Chromosome 3"/>
</dbReference>
<sequence>MNIFADHISMLPLVGKSLTNKSQFKYNWNCYLNLGITIGPCFFDNFFSFYFCWSMQHATILYLLFVHRSFHSCRLMSSAKTLVINILLQL</sequence>
<name>A0A061G5T0_THECC</name>
<dbReference type="Gramene" id="EOY24748">
    <property type="protein sequence ID" value="EOY24748"/>
    <property type="gene ID" value="TCM_016260"/>
</dbReference>
<evidence type="ECO:0000313" key="2">
    <source>
        <dbReference type="Proteomes" id="UP000026915"/>
    </source>
</evidence>
<dbReference type="AlphaFoldDB" id="A0A061G5T0"/>
<reference evidence="1 2" key="1">
    <citation type="journal article" date="2013" name="Genome Biol.">
        <title>The genome sequence of the most widely cultivated cacao type and its use to identify candidate genes regulating pod color.</title>
        <authorList>
            <person name="Motamayor J.C."/>
            <person name="Mockaitis K."/>
            <person name="Schmutz J."/>
            <person name="Haiminen N."/>
            <person name="Iii D.L."/>
            <person name="Cornejo O."/>
            <person name="Findley S.D."/>
            <person name="Zheng P."/>
            <person name="Utro F."/>
            <person name="Royaert S."/>
            <person name="Saski C."/>
            <person name="Jenkins J."/>
            <person name="Podicheti R."/>
            <person name="Zhao M."/>
            <person name="Scheffler B.E."/>
            <person name="Stack J.C."/>
            <person name="Feltus F.A."/>
            <person name="Mustiga G.M."/>
            <person name="Amores F."/>
            <person name="Phillips W."/>
            <person name="Marelli J.P."/>
            <person name="May G.D."/>
            <person name="Shapiro H."/>
            <person name="Ma J."/>
            <person name="Bustamante C.D."/>
            <person name="Schnell R.J."/>
            <person name="Main D."/>
            <person name="Gilbert D."/>
            <person name="Parida L."/>
            <person name="Kuhn D.N."/>
        </authorList>
    </citation>
    <scope>NUCLEOTIDE SEQUENCE [LARGE SCALE GENOMIC DNA]</scope>
    <source>
        <strain evidence="2">cv. Matina 1-6</strain>
    </source>
</reference>
<organism evidence="1 2">
    <name type="scientific">Theobroma cacao</name>
    <name type="common">Cacao</name>
    <name type="synonym">Cocoa</name>
    <dbReference type="NCBI Taxonomy" id="3641"/>
    <lineage>
        <taxon>Eukaryota</taxon>
        <taxon>Viridiplantae</taxon>
        <taxon>Streptophyta</taxon>
        <taxon>Embryophyta</taxon>
        <taxon>Tracheophyta</taxon>
        <taxon>Spermatophyta</taxon>
        <taxon>Magnoliopsida</taxon>
        <taxon>eudicotyledons</taxon>
        <taxon>Gunneridae</taxon>
        <taxon>Pentapetalae</taxon>
        <taxon>rosids</taxon>
        <taxon>malvids</taxon>
        <taxon>Malvales</taxon>
        <taxon>Malvaceae</taxon>
        <taxon>Byttnerioideae</taxon>
        <taxon>Theobroma</taxon>
    </lineage>
</organism>